<dbReference type="AlphaFoldDB" id="A0A2T6KMI9"/>
<proteinExistence type="predicted"/>
<sequence length="1070" mass="116527">MTYLLRQAMAVLLFVLVPGLVMANCDLLRTAEIPADQLAQVRPIQSGLRTAMQDDNALLQDGKFGAYTRVTLVQFCMAYPLPDDVDTLTGTLTAARDYDVLTRLRRDWYDQTSVPAFADKLLEIAPDGLNLTTLSLAGPRRMTAAILNGDSPSTQHCADLRPQDLPSDAQTAVQTFSMIDPVRWPDVPAICSSLAAPQGKDGTIAALTRFGKLEQALSSSLRQVMSPDFTLWLGEAIETRGPRLAGNADIVRALVTEYRAENRAGMQRDFSPIYDRPFPACGNSGETGIIAFTAFDQRLFDSLTAPVDVLTLLEPLGEQTFSSRPALRNAVLRTLDGQINACLHEQISAALDDDQNFGEFYTLNPELAENLALVEDFADAAPVLPMLIGKTAPSQDALLSGVRSMIQIATQERIMAEVELAAETLAAAAEPVEPVFDNLPVGLEDQIEPLDLNPTIGVTEATDSAILATVADPEFQKALLATTYQPAPNAEVLKGNVRDVLSPIAAQKVVTSVNRDMARLLSAVENPWALTADLRSAIQAAPAVTSINVNPDLVAVMENLADLEYPNTRLFETAVNAAVDNLGLDKTETPVTDIRILAERTAPALNAPRISHVALPDCGCVRLREGNKLIYGFYPFWKAPLASATTTVDSDEVQAEQTYLIDFGLVGRAAFYGVEIVTDEEASADSTRVSLRNDGFWQERGWDFINAAHQHRAKADLAIRLNGWQTWEEKDISAASQQITALLQPFRGISDYAWSQTPRPYESLIDGLWGGWQVDGLTLEVPGYDGSSAVTPNIGNIVTLVTQIKSSRIGERIDVNLAFDLNLDPKFQNVPLFGEIRELLVGGRNRDVEHVLVSLQQPTTDSKKQLRLRMDLGGARGAQRAEILDNILPVLPGGGHREIRTSPTPPSTVPGVEFSQFADDLVYFHQNFGGVGFWPIPDPTNDDTPEMVIRIDDTFEEHLLQSPLPGSISIFPCGFICTNRGLVATAAALLFMITGVIVWRALYSGAAHEFAYDYKAAWITGGLLLLILFAMNLCDPFGVFPKIIMILILLGGATAFGYHSYQAIKNGPKP</sequence>
<keyword evidence="1" id="KW-1133">Transmembrane helix</keyword>
<keyword evidence="3" id="KW-1185">Reference proteome</keyword>
<dbReference type="RefSeq" id="WP_108385513.1">
    <property type="nucleotide sequence ID" value="NZ_QBUD01000002.1"/>
</dbReference>
<name>A0A2T6KMI9_9RHOB</name>
<evidence type="ECO:0000313" key="2">
    <source>
        <dbReference type="EMBL" id="PUB17391.1"/>
    </source>
</evidence>
<protein>
    <submittedName>
        <fullName evidence="2">Uncharacterized protein</fullName>
    </submittedName>
</protein>
<comment type="caution">
    <text evidence="2">The sequence shown here is derived from an EMBL/GenBank/DDBJ whole genome shotgun (WGS) entry which is preliminary data.</text>
</comment>
<feature type="transmembrane region" description="Helical" evidence="1">
    <location>
        <begin position="1014"/>
        <end position="1033"/>
    </location>
</feature>
<feature type="transmembrane region" description="Helical" evidence="1">
    <location>
        <begin position="981"/>
        <end position="1002"/>
    </location>
</feature>
<dbReference type="EMBL" id="QBUD01000002">
    <property type="protein sequence ID" value="PUB17391.1"/>
    <property type="molecule type" value="Genomic_DNA"/>
</dbReference>
<evidence type="ECO:0000256" key="1">
    <source>
        <dbReference type="SAM" id="Phobius"/>
    </source>
</evidence>
<feature type="transmembrane region" description="Helical" evidence="1">
    <location>
        <begin position="1039"/>
        <end position="1061"/>
    </location>
</feature>
<evidence type="ECO:0000313" key="3">
    <source>
        <dbReference type="Proteomes" id="UP000244523"/>
    </source>
</evidence>
<gene>
    <name evidence="2" type="ORF">C8N45_102403</name>
</gene>
<organism evidence="2 3">
    <name type="scientific">Yoonia sediminilitoris</name>
    <dbReference type="NCBI Taxonomy" id="1286148"/>
    <lineage>
        <taxon>Bacteria</taxon>
        <taxon>Pseudomonadati</taxon>
        <taxon>Pseudomonadota</taxon>
        <taxon>Alphaproteobacteria</taxon>
        <taxon>Rhodobacterales</taxon>
        <taxon>Paracoccaceae</taxon>
        <taxon>Yoonia</taxon>
    </lineage>
</organism>
<dbReference type="OrthoDB" id="7799438at2"/>
<keyword evidence="1" id="KW-0812">Transmembrane</keyword>
<reference evidence="2 3" key="1">
    <citation type="submission" date="2018-04" db="EMBL/GenBank/DDBJ databases">
        <title>Genomic Encyclopedia of Archaeal and Bacterial Type Strains, Phase II (KMG-II): from individual species to whole genera.</title>
        <authorList>
            <person name="Goeker M."/>
        </authorList>
    </citation>
    <scope>NUCLEOTIDE SEQUENCE [LARGE SCALE GENOMIC DNA]</scope>
    <source>
        <strain evidence="2 3">DSM 29955</strain>
    </source>
</reference>
<accession>A0A2T6KMI9</accession>
<keyword evidence="1" id="KW-0472">Membrane</keyword>
<dbReference type="Proteomes" id="UP000244523">
    <property type="component" value="Unassembled WGS sequence"/>
</dbReference>